<feature type="chain" id="PRO_5004833636" evidence="1">
    <location>
        <begin position="21"/>
        <end position="249"/>
    </location>
</feature>
<dbReference type="KEGG" id="pfy:PFICI_15041"/>
<dbReference type="GeneID" id="19280054"/>
<dbReference type="RefSeq" id="XP_007841813.1">
    <property type="nucleotide sequence ID" value="XM_007843622.1"/>
</dbReference>
<dbReference type="HOGENOM" id="CLU_1116067_0_0_1"/>
<dbReference type="Proteomes" id="UP000030651">
    <property type="component" value="Unassembled WGS sequence"/>
</dbReference>
<dbReference type="EMBL" id="KI912122">
    <property type="protein sequence ID" value="ETS73436.1"/>
    <property type="molecule type" value="Genomic_DNA"/>
</dbReference>
<keyword evidence="3" id="KW-1185">Reference proteome</keyword>
<protein>
    <submittedName>
        <fullName evidence="2">Uncharacterized protein</fullName>
    </submittedName>
</protein>
<evidence type="ECO:0000313" key="3">
    <source>
        <dbReference type="Proteomes" id="UP000030651"/>
    </source>
</evidence>
<name>W3WKT9_PESFW</name>
<evidence type="ECO:0000313" key="2">
    <source>
        <dbReference type="EMBL" id="ETS73436.1"/>
    </source>
</evidence>
<reference evidence="3" key="1">
    <citation type="journal article" date="2015" name="BMC Genomics">
        <title>Genomic and transcriptomic analysis of the endophytic fungus Pestalotiopsis fici reveals its lifestyle and high potential for synthesis of natural products.</title>
        <authorList>
            <person name="Wang X."/>
            <person name="Zhang X."/>
            <person name="Liu L."/>
            <person name="Xiang M."/>
            <person name="Wang W."/>
            <person name="Sun X."/>
            <person name="Che Y."/>
            <person name="Guo L."/>
            <person name="Liu G."/>
            <person name="Guo L."/>
            <person name="Wang C."/>
            <person name="Yin W.B."/>
            <person name="Stadler M."/>
            <person name="Zhang X."/>
            <person name="Liu X."/>
        </authorList>
    </citation>
    <scope>NUCLEOTIDE SEQUENCE [LARGE SCALE GENOMIC DNA]</scope>
    <source>
        <strain evidence="3">W106-1 / CGMCC3.15140</strain>
    </source>
</reference>
<organism evidence="2 3">
    <name type="scientific">Pestalotiopsis fici (strain W106-1 / CGMCC3.15140)</name>
    <dbReference type="NCBI Taxonomy" id="1229662"/>
    <lineage>
        <taxon>Eukaryota</taxon>
        <taxon>Fungi</taxon>
        <taxon>Dikarya</taxon>
        <taxon>Ascomycota</taxon>
        <taxon>Pezizomycotina</taxon>
        <taxon>Sordariomycetes</taxon>
        <taxon>Xylariomycetidae</taxon>
        <taxon>Amphisphaeriales</taxon>
        <taxon>Sporocadaceae</taxon>
        <taxon>Pestalotiopsis</taxon>
    </lineage>
</organism>
<evidence type="ECO:0000256" key="1">
    <source>
        <dbReference type="SAM" id="SignalP"/>
    </source>
</evidence>
<dbReference type="OrthoDB" id="5227943at2759"/>
<dbReference type="InParanoid" id="W3WKT9"/>
<sequence length="249" mass="26092">MRFSTAGIALCAIQAVTSSAIEPRQALTCTPGNKVATYNDLTVLPVDDGNTGLTSAQLNPYMDLNYTRFSVISGPTSGGNTIFYTLSRIAAGTLSSVENSLNSILGSLGLGIGLPALLEAPRIVGSRSTTQYRLQSFQFGCTIRAGTPAAVIPIPCTVTVRPVEPQRLALGQSYNCSYAATPAIGIGSGLTLKTCTPTGLLAGQGYTFQTTPDILNTSSLGSLQALVDTALELLVVSVFDNFTYREYCL</sequence>
<proteinExistence type="predicted"/>
<feature type="signal peptide" evidence="1">
    <location>
        <begin position="1"/>
        <end position="20"/>
    </location>
</feature>
<keyword evidence="1" id="KW-0732">Signal</keyword>
<gene>
    <name evidence="2" type="ORF">PFICI_15041</name>
</gene>
<accession>W3WKT9</accession>
<dbReference type="AlphaFoldDB" id="W3WKT9"/>